<dbReference type="AlphaFoldDB" id="A0AAJ7BQW4"/>
<dbReference type="RefSeq" id="XP_015592121.1">
    <property type="nucleotide sequence ID" value="XM_015736635.2"/>
</dbReference>
<evidence type="ECO:0000313" key="10">
    <source>
        <dbReference type="RefSeq" id="XP_015592120.1"/>
    </source>
</evidence>
<dbReference type="RefSeq" id="XP_015592119.1">
    <property type="nucleotide sequence ID" value="XM_015736633.2"/>
</dbReference>
<dbReference type="Pfam" id="PF01027">
    <property type="entry name" value="Bax1-I"/>
    <property type="match status" value="1"/>
</dbReference>
<feature type="transmembrane region" description="Helical" evidence="5">
    <location>
        <begin position="107"/>
        <end position="128"/>
    </location>
</feature>
<dbReference type="RefSeq" id="XP_015592120.1">
    <property type="nucleotide sequence ID" value="XM_015736634.2"/>
</dbReference>
<dbReference type="RefSeq" id="XP_015592118.1">
    <property type="nucleotide sequence ID" value="XM_015736632.2"/>
</dbReference>
<dbReference type="KEGG" id="ccin:107266298"/>
<keyword evidence="3 5" id="KW-1133">Transmembrane helix</keyword>
<evidence type="ECO:0000313" key="12">
    <source>
        <dbReference type="RefSeq" id="XP_015592122.1"/>
    </source>
</evidence>
<reference evidence="7 8" key="1">
    <citation type="submission" date="2025-04" db="UniProtKB">
        <authorList>
            <consortium name="RefSeq"/>
        </authorList>
    </citation>
    <scope>IDENTIFICATION</scope>
</reference>
<feature type="transmembrane region" description="Helical" evidence="5">
    <location>
        <begin position="135"/>
        <end position="155"/>
    </location>
</feature>
<dbReference type="GO" id="GO:0016020">
    <property type="term" value="C:membrane"/>
    <property type="evidence" value="ECO:0007669"/>
    <property type="project" value="UniProtKB-SubCell"/>
</dbReference>
<evidence type="ECO:0000256" key="3">
    <source>
        <dbReference type="ARBA" id="ARBA00022989"/>
    </source>
</evidence>
<dbReference type="InterPro" id="IPR006214">
    <property type="entry name" value="Bax_inhibitor_1-related"/>
</dbReference>
<dbReference type="RefSeq" id="XP_015592123.1">
    <property type="nucleotide sequence ID" value="XM_015736637.2"/>
</dbReference>
<dbReference type="PANTHER" id="PTHR23291:SF50">
    <property type="entry name" value="PROTEIN LIFEGUARD 4"/>
    <property type="match status" value="1"/>
</dbReference>
<dbReference type="RefSeq" id="XP_015592117.1">
    <property type="nucleotide sequence ID" value="XM_015736631.2"/>
</dbReference>
<protein>
    <submittedName>
        <fullName evidence="7 8">Protein lifeguard 4</fullName>
    </submittedName>
</protein>
<sequence>MASVPLIFAEEGVEDGRKEDIFTNFDHNFARNDNIYNANIQIRMAFLRKVYGLLSMQLLMTVFVALIFMVCEPIKFFIQQNTWTIYVSCFLMIGITIPLYIKRKDHPANLILLSAFTLSMAYSIGVLVSLIDKSIVLEALFITLTVVIGLTAYTFQTKRDFTFLSSALFTGLCVLIVAGFLQIFIHNTLLELAICIGGILLFSLYIIVDTQLLMLRHSPEEYILATIHLYVDIINLFLRILQLIMILKK</sequence>
<dbReference type="GO" id="GO:0043066">
    <property type="term" value="P:negative regulation of apoptotic process"/>
    <property type="evidence" value="ECO:0007669"/>
    <property type="project" value="TreeGrafter"/>
</dbReference>
<evidence type="ECO:0000256" key="5">
    <source>
        <dbReference type="RuleBase" id="RU004379"/>
    </source>
</evidence>
<accession>A0AAJ7BQW4</accession>
<evidence type="ECO:0000313" key="7">
    <source>
        <dbReference type="RefSeq" id="XP_015592117.1"/>
    </source>
</evidence>
<evidence type="ECO:0000313" key="9">
    <source>
        <dbReference type="RefSeq" id="XP_015592119.1"/>
    </source>
</evidence>
<dbReference type="RefSeq" id="XP_015592122.1">
    <property type="nucleotide sequence ID" value="XM_015736636.2"/>
</dbReference>
<comment type="similarity">
    <text evidence="5">Belongs to the BI1 family.</text>
</comment>
<dbReference type="PANTHER" id="PTHR23291">
    <property type="entry name" value="BAX INHIBITOR-RELATED"/>
    <property type="match status" value="1"/>
</dbReference>
<proteinExistence type="inferred from homology"/>
<evidence type="ECO:0000313" key="11">
    <source>
        <dbReference type="RefSeq" id="XP_015592121.1"/>
    </source>
</evidence>
<evidence type="ECO:0000313" key="6">
    <source>
        <dbReference type="Proteomes" id="UP000694920"/>
    </source>
</evidence>
<feature type="transmembrane region" description="Helical" evidence="5">
    <location>
        <begin position="188"/>
        <end position="207"/>
    </location>
</feature>
<comment type="subcellular location">
    <subcellularLocation>
        <location evidence="1">Membrane</location>
        <topology evidence="1">Multi-pass membrane protein</topology>
    </subcellularLocation>
</comment>
<feature type="transmembrane region" description="Helical" evidence="5">
    <location>
        <begin position="161"/>
        <end position="181"/>
    </location>
</feature>
<feature type="transmembrane region" description="Helical" evidence="5">
    <location>
        <begin position="50"/>
        <end position="71"/>
    </location>
</feature>
<feature type="transmembrane region" description="Helical" evidence="5">
    <location>
        <begin position="83"/>
        <end position="101"/>
    </location>
</feature>
<gene>
    <name evidence="7 8 9 10 11 12 13" type="primary">LOC107266298</name>
</gene>
<evidence type="ECO:0000256" key="1">
    <source>
        <dbReference type="ARBA" id="ARBA00004141"/>
    </source>
</evidence>
<keyword evidence="4 5" id="KW-0472">Membrane</keyword>
<organism evidence="6 8">
    <name type="scientific">Cephus cinctus</name>
    <name type="common">Wheat stem sawfly</name>
    <dbReference type="NCBI Taxonomy" id="211228"/>
    <lineage>
        <taxon>Eukaryota</taxon>
        <taxon>Metazoa</taxon>
        <taxon>Ecdysozoa</taxon>
        <taxon>Arthropoda</taxon>
        <taxon>Hexapoda</taxon>
        <taxon>Insecta</taxon>
        <taxon>Pterygota</taxon>
        <taxon>Neoptera</taxon>
        <taxon>Endopterygota</taxon>
        <taxon>Hymenoptera</taxon>
        <taxon>Cephoidea</taxon>
        <taxon>Cephidae</taxon>
        <taxon>Cephus</taxon>
    </lineage>
</organism>
<dbReference type="Proteomes" id="UP000694920">
    <property type="component" value="Unplaced"/>
</dbReference>
<name>A0AAJ7BQW4_CEPCN</name>
<keyword evidence="6" id="KW-1185">Reference proteome</keyword>
<dbReference type="GeneID" id="107266298"/>
<evidence type="ECO:0000313" key="13">
    <source>
        <dbReference type="RefSeq" id="XP_015592123.1"/>
    </source>
</evidence>
<evidence type="ECO:0000313" key="8">
    <source>
        <dbReference type="RefSeq" id="XP_015592118.1"/>
    </source>
</evidence>
<evidence type="ECO:0000256" key="4">
    <source>
        <dbReference type="ARBA" id="ARBA00023136"/>
    </source>
</evidence>
<evidence type="ECO:0000256" key="2">
    <source>
        <dbReference type="ARBA" id="ARBA00022692"/>
    </source>
</evidence>
<keyword evidence="2 5" id="KW-0812">Transmembrane</keyword>